<name>A0A4Q2UWB9_9BACT</name>
<evidence type="ECO:0000256" key="2">
    <source>
        <dbReference type="ARBA" id="ARBA00007613"/>
    </source>
</evidence>
<keyword evidence="4" id="KW-1134">Transmembrane beta strand</keyword>
<dbReference type="Proteomes" id="UP000290407">
    <property type="component" value="Unassembled WGS sequence"/>
</dbReference>
<evidence type="ECO:0000256" key="6">
    <source>
        <dbReference type="ARBA" id="ARBA00023136"/>
    </source>
</evidence>
<evidence type="ECO:0000313" key="8">
    <source>
        <dbReference type="EMBL" id="RYC72145.1"/>
    </source>
</evidence>
<comment type="subcellular location">
    <subcellularLocation>
        <location evidence="1">Cell outer membrane</location>
    </subcellularLocation>
</comment>
<keyword evidence="3" id="KW-0813">Transport</keyword>
<evidence type="ECO:0000256" key="4">
    <source>
        <dbReference type="ARBA" id="ARBA00022452"/>
    </source>
</evidence>
<dbReference type="GO" id="GO:1990281">
    <property type="term" value="C:efflux pump complex"/>
    <property type="evidence" value="ECO:0007669"/>
    <property type="project" value="TreeGrafter"/>
</dbReference>
<organism evidence="8 9">
    <name type="scientific">Spirosoma sordidisoli</name>
    <dbReference type="NCBI Taxonomy" id="2502893"/>
    <lineage>
        <taxon>Bacteria</taxon>
        <taxon>Pseudomonadati</taxon>
        <taxon>Bacteroidota</taxon>
        <taxon>Cytophagia</taxon>
        <taxon>Cytophagales</taxon>
        <taxon>Cytophagaceae</taxon>
        <taxon>Spirosoma</taxon>
    </lineage>
</organism>
<dbReference type="Pfam" id="PF02321">
    <property type="entry name" value="OEP"/>
    <property type="match status" value="1"/>
</dbReference>
<dbReference type="PANTHER" id="PTHR30026">
    <property type="entry name" value="OUTER MEMBRANE PROTEIN TOLC"/>
    <property type="match status" value="1"/>
</dbReference>
<dbReference type="InterPro" id="IPR003423">
    <property type="entry name" value="OMP_efflux"/>
</dbReference>
<protein>
    <recommendedName>
        <fullName evidence="10">TolC family protein</fullName>
    </recommendedName>
</protein>
<dbReference type="Gene3D" id="1.20.1600.10">
    <property type="entry name" value="Outer membrane efflux proteins (OEP)"/>
    <property type="match status" value="1"/>
</dbReference>
<evidence type="ECO:0000256" key="1">
    <source>
        <dbReference type="ARBA" id="ARBA00004442"/>
    </source>
</evidence>
<evidence type="ECO:0000313" key="9">
    <source>
        <dbReference type="Proteomes" id="UP000290407"/>
    </source>
</evidence>
<dbReference type="GO" id="GO:0015288">
    <property type="term" value="F:porin activity"/>
    <property type="evidence" value="ECO:0007669"/>
    <property type="project" value="TreeGrafter"/>
</dbReference>
<dbReference type="AlphaFoldDB" id="A0A4Q2UWB9"/>
<dbReference type="SUPFAM" id="SSF56954">
    <property type="entry name" value="Outer membrane efflux proteins (OEP)"/>
    <property type="match status" value="1"/>
</dbReference>
<reference evidence="8 9" key="1">
    <citation type="submission" date="2019-01" db="EMBL/GenBank/DDBJ databases">
        <title>Spirosoma flava sp. nov., a propanil-degrading bacterium isolated from herbicide-contaminated soil.</title>
        <authorList>
            <person name="Zhang L."/>
            <person name="Jiang J.-D."/>
        </authorList>
    </citation>
    <scope>NUCLEOTIDE SEQUENCE [LARGE SCALE GENOMIC DNA]</scope>
    <source>
        <strain evidence="8 9">TY50</strain>
    </source>
</reference>
<evidence type="ECO:0000256" key="3">
    <source>
        <dbReference type="ARBA" id="ARBA00022448"/>
    </source>
</evidence>
<evidence type="ECO:0008006" key="10">
    <source>
        <dbReference type="Google" id="ProtNLM"/>
    </source>
</evidence>
<comment type="caution">
    <text evidence="8">The sequence shown here is derived from an EMBL/GenBank/DDBJ whole genome shotgun (WGS) entry which is preliminary data.</text>
</comment>
<evidence type="ECO:0000256" key="7">
    <source>
        <dbReference type="ARBA" id="ARBA00023237"/>
    </source>
</evidence>
<comment type="similarity">
    <text evidence="2">Belongs to the outer membrane factor (OMF) (TC 1.B.17) family.</text>
</comment>
<proteinExistence type="inferred from homology"/>
<dbReference type="PANTHER" id="PTHR30026:SF20">
    <property type="entry name" value="OUTER MEMBRANE PROTEIN TOLC"/>
    <property type="match status" value="1"/>
</dbReference>
<dbReference type="GO" id="GO:0015562">
    <property type="term" value="F:efflux transmembrane transporter activity"/>
    <property type="evidence" value="ECO:0007669"/>
    <property type="project" value="InterPro"/>
</dbReference>
<gene>
    <name evidence="8" type="ORF">EQG79_08530</name>
</gene>
<keyword evidence="5" id="KW-0812">Transmembrane</keyword>
<keyword evidence="7" id="KW-0998">Cell outer membrane</keyword>
<dbReference type="InterPro" id="IPR051906">
    <property type="entry name" value="TolC-like"/>
</dbReference>
<accession>A0A4Q2UWB9</accession>
<dbReference type="EMBL" id="SBLB01000001">
    <property type="protein sequence ID" value="RYC72145.1"/>
    <property type="molecule type" value="Genomic_DNA"/>
</dbReference>
<keyword evidence="9" id="KW-1185">Reference proteome</keyword>
<dbReference type="GO" id="GO:0009279">
    <property type="term" value="C:cell outer membrane"/>
    <property type="evidence" value="ECO:0007669"/>
    <property type="project" value="UniProtKB-SubCell"/>
</dbReference>
<evidence type="ECO:0000256" key="5">
    <source>
        <dbReference type="ARBA" id="ARBA00022692"/>
    </source>
</evidence>
<keyword evidence="6" id="KW-0472">Membrane</keyword>
<sequence>MNICFRRQPLRTVYRISLLVVAGLLWTLTAGFAQSRGGRGLVSFGRSSGLASDTLYLDVNQDIAVQLLPFDELVKMAVAYSPVIKYQNEVSSVLKASQGVARTQILQNVSGFGNYSGGNQVLIASGRSPDLNTNPIGQIANGYRAGVELRVSLFDVFGRKHLIRQADANYKASLVQKDIAELELKQQLISIYQDMITAQQILKTRLIDEQASLAALRVAEAELQKGKITTGQLASATTAYVQAKATTEQVKGDFLKSVHLFEALMGTPIQRLKRY</sequence>